<feature type="region of interest" description="Disordered" evidence="1">
    <location>
        <begin position="355"/>
        <end position="410"/>
    </location>
</feature>
<organism evidence="3 4">
    <name type="scientific">Tremella mesenterica</name>
    <name type="common">Jelly fungus</name>
    <dbReference type="NCBI Taxonomy" id="5217"/>
    <lineage>
        <taxon>Eukaryota</taxon>
        <taxon>Fungi</taxon>
        <taxon>Dikarya</taxon>
        <taxon>Basidiomycota</taxon>
        <taxon>Agaricomycotina</taxon>
        <taxon>Tremellomycetes</taxon>
        <taxon>Tremellales</taxon>
        <taxon>Tremellaceae</taxon>
        <taxon>Tremella</taxon>
    </lineage>
</organism>
<feature type="transmembrane region" description="Helical" evidence="2">
    <location>
        <begin position="269"/>
        <end position="288"/>
    </location>
</feature>
<dbReference type="Proteomes" id="UP000289152">
    <property type="component" value="Unassembled WGS sequence"/>
</dbReference>
<reference evidence="3 4" key="1">
    <citation type="submission" date="2016-06" db="EMBL/GenBank/DDBJ databases">
        <title>Evolution of pathogenesis and genome organization in the Tremellales.</title>
        <authorList>
            <person name="Cuomo C."/>
            <person name="Litvintseva A."/>
            <person name="Heitman J."/>
            <person name="Chen Y."/>
            <person name="Sun S."/>
            <person name="Springer D."/>
            <person name="Dromer F."/>
            <person name="Young S."/>
            <person name="Zeng Q."/>
            <person name="Chapman S."/>
            <person name="Gujja S."/>
            <person name="Saif S."/>
            <person name="Birren B."/>
        </authorList>
    </citation>
    <scope>NUCLEOTIDE SEQUENCE [LARGE SCALE GENOMIC DNA]</scope>
    <source>
        <strain evidence="3 4">ATCC 28783</strain>
    </source>
</reference>
<protein>
    <submittedName>
        <fullName evidence="3">Uncharacterized protein</fullName>
    </submittedName>
</protein>
<keyword evidence="2" id="KW-1133">Transmembrane helix</keyword>
<accession>A0A4V1M495</accession>
<gene>
    <name evidence="3" type="ORF">M231_03089</name>
</gene>
<feature type="region of interest" description="Disordered" evidence="1">
    <location>
        <begin position="48"/>
        <end position="103"/>
    </location>
</feature>
<feature type="transmembrane region" description="Helical" evidence="2">
    <location>
        <begin position="234"/>
        <end position="257"/>
    </location>
</feature>
<dbReference type="EMBL" id="SDIL01000029">
    <property type="protein sequence ID" value="RXK39587.1"/>
    <property type="molecule type" value="Genomic_DNA"/>
</dbReference>
<comment type="caution">
    <text evidence="3">The sequence shown here is derived from an EMBL/GenBank/DDBJ whole genome shotgun (WGS) entry which is preliminary data.</text>
</comment>
<proteinExistence type="predicted"/>
<evidence type="ECO:0000256" key="1">
    <source>
        <dbReference type="SAM" id="MobiDB-lite"/>
    </source>
</evidence>
<feature type="compositionally biased region" description="Low complexity" evidence="1">
    <location>
        <begin position="60"/>
        <end position="76"/>
    </location>
</feature>
<feature type="compositionally biased region" description="Polar residues" evidence="1">
    <location>
        <begin position="88"/>
        <end position="103"/>
    </location>
</feature>
<evidence type="ECO:0000313" key="4">
    <source>
        <dbReference type="Proteomes" id="UP000289152"/>
    </source>
</evidence>
<feature type="compositionally biased region" description="Basic and acidic residues" evidence="1">
    <location>
        <begin position="317"/>
        <end position="327"/>
    </location>
</feature>
<sequence>MSTQNQLGELVPLLRTALMAHTSIPEVREAWNSLEPVLEASLGDLARNDRIEGTNPEPVPSVSSGLEPVSPLLLSEPQDDLESKESTIEQTSPPITPIPVQSNEAPDNWTHLTIPLPTHTLIISSIQKSLTHLSNLTISSSQAIQRHVIPPTGLLSVQAGSPLSRIISKRPSIRLSDEWEQSVLVPQDGYDQDQDRNHVIAQDGFSQGYQRNHDDGNVMGLTRGERFVEGLKSIVEWTLSLSIGGILFFFVFASLWIVTRTWAVEKAFAAVFSTFSLFFILLWILVILTKGPIRLFRRHGHINLEHSGSPIPSNHSSRVEGSSDRGGQRVGEGVMEGRVVREVIQNVQVEEGEGIAQKGKVGESAGSGKFPQGKNRNEQPEQCGNGDEGMEGRGDIVLPPSPQLELGKGR</sequence>
<dbReference type="AlphaFoldDB" id="A0A4V1M495"/>
<keyword evidence="2" id="KW-0812">Transmembrane</keyword>
<evidence type="ECO:0000313" key="3">
    <source>
        <dbReference type="EMBL" id="RXK39587.1"/>
    </source>
</evidence>
<evidence type="ECO:0000256" key="2">
    <source>
        <dbReference type="SAM" id="Phobius"/>
    </source>
</evidence>
<keyword evidence="4" id="KW-1185">Reference proteome</keyword>
<dbReference type="InParanoid" id="A0A4V1M495"/>
<name>A0A4V1M495_TREME</name>
<feature type="region of interest" description="Disordered" evidence="1">
    <location>
        <begin position="306"/>
        <end position="331"/>
    </location>
</feature>
<keyword evidence="2" id="KW-0472">Membrane</keyword>
<dbReference type="VEuPathDB" id="FungiDB:TREMEDRAFT_63024"/>